<dbReference type="SUPFAM" id="SSF49785">
    <property type="entry name" value="Galactose-binding domain-like"/>
    <property type="match status" value="1"/>
</dbReference>
<feature type="domain" description="Fibronectin type-III" evidence="3">
    <location>
        <begin position="39"/>
        <end position="131"/>
    </location>
</feature>
<evidence type="ECO:0000259" key="3">
    <source>
        <dbReference type="PROSITE" id="PS50853"/>
    </source>
</evidence>
<accession>A0ABT2UPI1</accession>
<dbReference type="CDD" id="cd00063">
    <property type="entry name" value="FN3"/>
    <property type="match status" value="1"/>
</dbReference>
<dbReference type="InterPro" id="IPR008979">
    <property type="entry name" value="Galactose-bd-like_sf"/>
</dbReference>
<dbReference type="RefSeq" id="WP_262687399.1">
    <property type="nucleotide sequence ID" value="NZ_JAOQIO010000106.1"/>
</dbReference>
<organism evidence="4 5">
    <name type="scientific">Paenibacillus baimaensis</name>
    <dbReference type="NCBI Taxonomy" id="2982185"/>
    <lineage>
        <taxon>Bacteria</taxon>
        <taxon>Bacillati</taxon>
        <taxon>Bacillota</taxon>
        <taxon>Bacilli</taxon>
        <taxon>Bacillales</taxon>
        <taxon>Paenibacillaceae</taxon>
        <taxon>Paenibacillus</taxon>
    </lineage>
</organism>
<evidence type="ECO:0000259" key="2">
    <source>
        <dbReference type="PROSITE" id="PS50022"/>
    </source>
</evidence>
<dbReference type="InterPro" id="IPR036116">
    <property type="entry name" value="FN3_sf"/>
</dbReference>
<dbReference type="PROSITE" id="PS50022">
    <property type="entry name" value="FA58C_3"/>
    <property type="match status" value="1"/>
</dbReference>
<comment type="caution">
    <text evidence="4">The sequence shown here is derived from an EMBL/GenBank/DDBJ whole genome shotgun (WGS) entry which is preliminary data.</text>
</comment>
<dbReference type="Pfam" id="PF00041">
    <property type="entry name" value="fn3"/>
    <property type="match status" value="1"/>
</dbReference>
<dbReference type="InterPro" id="IPR013783">
    <property type="entry name" value="Ig-like_fold"/>
</dbReference>
<keyword evidence="5" id="KW-1185">Reference proteome</keyword>
<feature type="signal peptide" evidence="1">
    <location>
        <begin position="1"/>
        <end position="30"/>
    </location>
</feature>
<dbReference type="Pfam" id="PF22633">
    <property type="entry name" value="F5_F8_type_C_2"/>
    <property type="match status" value="1"/>
</dbReference>
<dbReference type="Gene3D" id="2.60.40.10">
    <property type="entry name" value="Immunoglobulins"/>
    <property type="match status" value="1"/>
</dbReference>
<dbReference type="SMART" id="SM00060">
    <property type="entry name" value="FN3"/>
    <property type="match status" value="1"/>
</dbReference>
<protein>
    <submittedName>
        <fullName evidence="4">Right-handed parallel beta-helix repeat-containing protein</fullName>
    </submittedName>
</protein>
<dbReference type="SUPFAM" id="SSF51126">
    <property type="entry name" value="Pectin lyase-like"/>
    <property type="match status" value="1"/>
</dbReference>
<dbReference type="InterPro" id="IPR022441">
    <property type="entry name" value="Para_beta_helix_rpt-2"/>
</dbReference>
<keyword evidence="1" id="KW-0732">Signal</keyword>
<dbReference type="InterPro" id="IPR012334">
    <property type="entry name" value="Pectin_lyas_fold"/>
</dbReference>
<dbReference type="Gene3D" id="2.160.20.10">
    <property type="entry name" value="Single-stranded right-handed beta-helix, Pectin lyase-like"/>
    <property type="match status" value="2"/>
</dbReference>
<evidence type="ECO:0000313" key="5">
    <source>
        <dbReference type="Proteomes" id="UP001652445"/>
    </source>
</evidence>
<dbReference type="SUPFAM" id="SSF49265">
    <property type="entry name" value="Fibronectin type III"/>
    <property type="match status" value="1"/>
</dbReference>
<sequence length="963" mass="102855">MKPIARSMHQTMLLLLVLCLSALGLPPVMAFADPPVVAAPTNVTLVAKSDTAVSLSWTASTSSDIMSYEIVSGTTVAAVVYKLSATSSLPTVYAFSGLSPATTYSFAVVARSAGGNASAPSATLTVTTESGSVSVNIALGGVATADYQDFDRPAWKAVDGTTAVVSGVRNLWHSANVAGAHWLQVDIGKPRYTKRFVVRHMGATGGLVSDNTRDFKIQGSNSTMAWDDLLTVTGNTYNVTDHTVTPAAAYRFYRIYITDPGNTDDRARISELEIYSDPSLTDPPYTPIDEVNLSQDLVSLGIYSANLTPNQPTVDARPYIEAALQYAKGVGIHKLTVDQGDYYFLSQAAADRHLEIVGSKDLTIDFADSNLYFANGHLIAILLTNCERMTLTRLKVDYLQLPSTQLVVSSVNASARTIQYTTMSGFQSPVAFNASSTPYGDAGALRVFVFRGGERVQEVGRLQASRNATSDTINIINDDKPWTQEANLAAIQPGDTLVYTDRSGGHTIKMNGGQGNTISYAEVYAAPVFAFLFHKQFNTTVDHVSVKPRPGSGRLMSSNADGIHFGNARQNNVVQNSFVQGTGDDGIAFNSTWLATVTGQTAARTLTVQRFINEKFPVGTEVEFMDGATGELKGTAVVTEMSPPYGSQTFLANENVTVTFDRDMPTLSAGSGMYPTNPNERGYGSRVLNNHIEKTNLARGILFAGIMNGEIRGNTIKKTNMSGINVNQEYLLSTFKAAPANGITIEDNTIEQAFLWGAPASEIVNSGAALLVNSYTPSGWSPGMPHQNIAIRGNTITDSGRTGIRMENTDGGEVSGNTVLRHTLLPEQVYGVRGTADEIATQWEEIRSGIVIKTSDAEAFGNTVTPAYPLTTLLASPAAPDGPGGSYKSPVTLQLTTGSQRPTVTSTVYSFDGGTTWSAYSGPIVLALDGDYSFSYRSTNIAGVTETVHTAAFRLELDPPVGQ</sequence>
<evidence type="ECO:0000313" key="4">
    <source>
        <dbReference type="EMBL" id="MCU6796560.1"/>
    </source>
</evidence>
<dbReference type="InterPro" id="IPR000421">
    <property type="entry name" value="FA58C"/>
</dbReference>
<gene>
    <name evidence="4" type="ORF">OB236_30990</name>
</gene>
<dbReference type="InterPro" id="IPR011050">
    <property type="entry name" value="Pectin_lyase_fold/virulence"/>
</dbReference>
<dbReference type="InterPro" id="IPR003961">
    <property type="entry name" value="FN3_dom"/>
</dbReference>
<dbReference type="Gene3D" id="2.60.120.260">
    <property type="entry name" value="Galactose-binding domain-like"/>
    <property type="match status" value="1"/>
</dbReference>
<dbReference type="EMBL" id="JAOQIO010000106">
    <property type="protein sequence ID" value="MCU6796560.1"/>
    <property type="molecule type" value="Genomic_DNA"/>
</dbReference>
<name>A0ABT2UPI1_9BACL</name>
<reference evidence="4 5" key="1">
    <citation type="submission" date="2022-09" db="EMBL/GenBank/DDBJ databases">
        <authorList>
            <person name="Han X.L."/>
            <person name="Wang Q."/>
            <person name="Lu T."/>
        </authorList>
    </citation>
    <scope>NUCLEOTIDE SEQUENCE [LARGE SCALE GENOMIC DNA]</scope>
    <source>
        <strain evidence="4 5">WQ 127069</strain>
    </source>
</reference>
<dbReference type="PROSITE" id="PS50853">
    <property type="entry name" value="FN3"/>
    <property type="match status" value="1"/>
</dbReference>
<feature type="domain" description="F5/8 type C" evidence="2">
    <location>
        <begin position="121"/>
        <end position="277"/>
    </location>
</feature>
<evidence type="ECO:0000256" key="1">
    <source>
        <dbReference type="SAM" id="SignalP"/>
    </source>
</evidence>
<feature type="chain" id="PRO_5045484939" evidence="1">
    <location>
        <begin position="31"/>
        <end position="963"/>
    </location>
</feature>
<dbReference type="Proteomes" id="UP001652445">
    <property type="component" value="Unassembled WGS sequence"/>
</dbReference>
<dbReference type="SMART" id="SM00710">
    <property type="entry name" value="PbH1"/>
    <property type="match status" value="5"/>
</dbReference>
<dbReference type="InterPro" id="IPR006626">
    <property type="entry name" value="PbH1"/>
</dbReference>
<proteinExistence type="predicted"/>
<dbReference type="NCBIfam" id="TIGR03804">
    <property type="entry name" value="para_beta_helix"/>
    <property type="match status" value="1"/>
</dbReference>